<dbReference type="InterPro" id="IPR000195">
    <property type="entry name" value="Rab-GAP-TBC_dom"/>
</dbReference>
<dbReference type="Proteomes" id="UP001431209">
    <property type="component" value="Unassembled WGS sequence"/>
</dbReference>
<keyword evidence="3" id="KW-1185">Reference proteome</keyword>
<dbReference type="EMBL" id="JAOPGA020000901">
    <property type="protein sequence ID" value="KAL0482845.1"/>
    <property type="molecule type" value="Genomic_DNA"/>
</dbReference>
<comment type="caution">
    <text evidence="2">The sequence shown here is derived from an EMBL/GenBank/DDBJ whole genome shotgun (WGS) entry which is preliminary data.</text>
</comment>
<sequence>MTFHLEWYLADNINMSKKTSQNGFLPLLSKMARRGLHNSTRATIWKQIIQNCFNSVTGPCYTMLQGNTQQPLQQILQQHQQLYSAFIQRLRDDITKRRLLSDAMVHNDVKRTSDDENYFVFEDLLDHVMIIFSRDVTVHRDCQVKPVSLIGVTDAELLSEKTSSVTNKECYPPNGITPFEGISMVAAPFCYVGSKADDVYYLFRHFYTRYFCGLHVISSHQESIIPLCKCFEDILMESEPQLFYHMLQIQVNPLEIAYSWIFQAFVGYLSTEQLFLLWDRIVGFDTLLIVPVFAASLFTFRSSFLLNATTKQDVIDVFSDFTIIKVVPLLQLFLFQ</sequence>
<dbReference type="Pfam" id="PF00566">
    <property type="entry name" value="RabGAP-TBC"/>
    <property type="match status" value="1"/>
</dbReference>
<protein>
    <recommendedName>
        <fullName evidence="1">Rab-GAP TBC domain-containing protein</fullName>
    </recommendedName>
</protein>
<name>A0AAW2Z095_9EUKA</name>
<dbReference type="PANTHER" id="PTHR16110:SF1">
    <property type="entry name" value="TBC1 DOMAIN FAMILY MEMBER 19"/>
    <property type="match status" value="1"/>
</dbReference>
<gene>
    <name evidence="2" type="ORF">AKO1_014132</name>
</gene>
<feature type="domain" description="Rab-GAP TBC" evidence="1">
    <location>
        <begin position="35"/>
        <end position="285"/>
    </location>
</feature>
<dbReference type="PROSITE" id="PS50086">
    <property type="entry name" value="TBC_RABGAP"/>
    <property type="match status" value="1"/>
</dbReference>
<dbReference type="AlphaFoldDB" id="A0AAW2Z095"/>
<accession>A0AAW2Z095</accession>
<dbReference type="InterPro" id="IPR035969">
    <property type="entry name" value="Rab-GAP_TBC_sf"/>
</dbReference>
<dbReference type="Gene3D" id="1.10.472.80">
    <property type="entry name" value="Ypt/Rab-GAP domain of gyp1p, domain 3"/>
    <property type="match status" value="1"/>
</dbReference>
<dbReference type="SUPFAM" id="SSF47923">
    <property type="entry name" value="Ypt/Rab-GAP domain of gyp1p"/>
    <property type="match status" value="1"/>
</dbReference>
<reference evidence="2 3" key="1">
    <citation type="submission" date="2024-03" db="EMBL/GenBank/DDBJ databases">
        <title>The Acrasis kona genome and developmental transcriptomes reveal deep origins of eukaryotic multicellular pathways.</title>
        <authorList>
            <person name="Sheikh S."/>
            <person name="Fu C.-J."/>
            <person name="Brown M.W."/>
            <person name="Baldauf S.L."/>
        </authorList>
    </citation>
    <scope>NUCLEOTIDE SEQUENCE [LARGE SCALE GENOMIC DNA]</scope>
    <source>
        <strain evidence="2 3">ATCC MYA-3509</strain>
    </source>
</reference>
<dbReference type="InterPro" id="IPR042507">
    <property type="entry name" value="TBC1D19"/>
</dbReference>
<evidence type="ECO:0000313" key="2">
    <source>
        <dbReference type="EMBL" id="KAL0482845.1"/>
    </source>
</evidence>
<proteinExistence type="predicted"/>
<evidence type="ECO:0000259" key="1">
    <source>
        <dbReference type="PROSITE" id="PS50086"/>
    </source>
</evidence>
<evidence type="ECO:0000313" key="3">
    <source>
        <dbReference type="Proteomes" id="UP001431209"/>
    </source>
</evidence>
<organism evidence="2 3">
    <name type="scientific">Acrasis kona</name>
    <dbReference type="NCBI Taxonomy" id="1008807"/>
    <lineage>
        <taxon>Eukaryota</taxon>
        <taxon>Discoba</taxon>
        <taxon>Heterolobosea</taxon>
        <taxon>Tetramitia</taxon>
        <taxon>Eutetramitia</taxon>
        <taxon>Acrasidae</taxon>
        <taxon>Acrasis</taxon>
    </lineage>
</organism>
<dbReference type="PANTHER" id="PTHR16110">
    <property type="entry name" value="TBC1 DOMAIN FAMILY MEMBER 19"/>
    <property type="match status" value="1"/>
</dbReference>